<keyword evidence="3" id="KW-1185">Reference proteome</keyword>
<feature type="region of interest" description="Disordered" evidence="1">
    <location>
        <begin position="1"/>
        <end position="42"/>
    </location>
</feature>
<dbReference type="Proteomes" id="UP001266305">
    <property type="component" value="Unassembled WGS sequence"/>
</dbReference>
<organism evidence="2 3">
    <name type="scientific">Saguinus oedipus</name>
    <name type="common">Cotton-top tamarin</name>
    <name type="synonym">Oedipomidas oedipus</name>
    <dbReference type="NCBI Taxonomy" id="9490"/>
    <lineage>
        <taxon>Eukaryota</taxon>
        <taxon>Metazoa</taxon>
        <taxon>Chordata</taxon>
        <taxon>Craniata</taxon>
        <taxon>Vertebrata</taxon>
        <taxon>Euteleostomi</taxon>
        <taxon>Mammalia</taxon>
        <taxon>Eutheria</taxon>
        <taxon>Euarchontoglires</taxon>
        <taxon>Primates</taxon>
        <taxon>Haplorrhini</taxon>
        <taxon>Platyrrhini</taxon>
        <taxon>Cebidae</taxon>
        <taxon>Callitrichinae</taxon>
        <taxon>Saguinus</taxon>
    </lineage>
</organism>
<reference evidence="2 3" key="1">
    <citation type="submission" date="2023-05" db="EMBL/GenBank/DDBJ databases">
        <title>B98-5 Cell Line De Novo Hybrid Assembly: An Optical Mapping Approach.</title>
        <authorList>
            <person name="Kananen K."/>
            <person name="Auerbach J.A."/>
            <person name="Kautto E."/>
            <person name="Blachly J.S."/>
        </authorList>
    </citation>
    <scope>NUCLEOTIDE SEQUENCE [LARGE SCALE GENOMIC DNA]</scope>
    <source>
        <strain evidence="2">B95-8</strain>
        <tissue evidence="2">Cell line</tissue>
    </source>
</reference>
<evidence type="ECO:0000313" key="2">
    <source>
        <dbReference type="EMBL" id="KAK2114722.1"/>
    </source>
</evidence>
<evidence type="ECO:0000256" key="1">
    <source>
        <dbReference type="SAM" id="MobiDB-lite"/>
    </source>
</evidence>
<name>A0ABQ9VZA4_SAGOE</name>
<sequence length="84" mass="9085">MVQVLSGAPLPEQGRDQRSSCPQLQDGKAAVSPQCDSDTQAQRSHRTLLALLPSQKVSWEPWHSFSSLSWGVTSTDPVIGKPSV</sequence>
<protein>
    <submittedName>
        <fullName evidence="2">Uncharacterized protein</fullName>
    </submittedName>
</protein>
<accession>A0ABQ9VZA4</accession>
<evidence type="ECO:0000313" key="3">
    <source>
        <dbReference type="Proteomes" id="UP001266305"/>
    </source>
</evidence>
<proteinExistence type="predicted"/>
<dbReference type="EMBL" id="JASSZA010000004">
    <property type="protein sequence ID" value="KAK2114722.1"/>
    <property type="molecule type" value="Genomic_DNA"/>
</dbReference>
<gene>
    <name evidence="2" type="ORF">P7K49_008988</name>
</gene>
<comment type="caution">
    <text evidence="2">The sequence shown here is derived from an EMBL/GenBank/DDBJ whole genome shotgun (WGS) entry which is preliminary data.</text>
</comment>